<organism evidence="1 2">
    <name type="scientific">Candidatus Woesebacteria bacterium RBG_13_36_22</name>
    <dbReference type="NCBI Taxonomy" id="1802478"/>
    <lineage>
        <taxon>Bacteria</taxon>
        <taxon>Candidatus Woeseibacteriota</taxon>
    </lineage>
</organism>
<accession>A0A1F7X3M7</accession>
<dbReference type="Proteomes" id="UP000176939">
    <property type="component" value="Unassembled WGS sequence"/>
</dbReference>
<evidence type="ECO:0008006" key="3">
    <source>
        <dbReference type="Google" id="ProtNLM"/>
    </source>
</evidence>
<evidence type="ECO:0000313" key="1">
    <source>
        <dbReference type="EMBL" id="OGM09299.1"/>
    </source>
</evidence>
<comment type="caution">
    <text evidence="1">The sequence shown here is derived from an EMBL/GenBank/DDBJ whole genome shotgun (WGS) entry which is preliminary data.</text>
</comment>
<name>A0A1F7X3M7_9BACT</name>
<proteinExistence type="predicted"/>
<dbReference type="AlphaFoldDB" id="A0A1F7X3M7"/>
<dbReference type="EMBL" id="MGFQ01000024">
    <property type="protein sequence ID" value="OGM09299.1"/>
    <property type="molecule type" value="Genomic_DNA"/>
</dbReference>
<protein>
    <recommendedName>
        <fullName evidence="3">RNA polymerase sigma-70 region 2 domain-containing protein</fullName>
    </recommendedName>
</protein>
<gene>
    <name evidence="1" type="ORF">A2Z67_05150</name>
</gene>
<sequence length="254" mass="30848">MRRAKSLFIPIIERRAKHENVIIRRGKNEFLLHKDKRDTSWYDDLCDLYQRTHLTPLRNILWDQVRGLVHGRVHQFIREKKSTILRRDPELCQKLFQESFFIFVKAVDIWDRRRRTKFITFLGDILNQEILNKIRLHLYHRQRDWKLEARLRTSDDFASQTEAFKDNDFEREEFFGDVRTLFENYSFTDQLERDIAYTFVYGKIGDWTKLQKKSGLGIGVFYRKRTELKEKLKAYILDNSTPKMKAILDEIIHE</sequence>
<reference evidence="1 2" key="1">
    <citation type="journal article" date="2016" name="Nat. Commun.">
        <title>Thousands of microbial genomes shed light on interconnected biogeochemical processes in an aquifer system.</title>
        <authorList>
            <person name="Anantharaman K."/>
            <person name="Brown C.T."/>
            <person name="Hug L.A."/>
            <person name="Sharon I."/>
            <person name="Castelle C.J."/>
            <person name="Probst A.J."/>
            <person name="Thomas B.C."/>
            <person name="Singh A."/>
            <person name="Wilkins M.J."/>
            <person name="Karaoz U."/>
            <person name="Brodie E.L."/>
            <person name="Williams K.H."/>
            <person name="Hubbard S.S."/>
            <person name="Banfield J.F."/>
        </authorList>
    </citation>
    <scope>NUCLEOTIDE SEQUENCE [LARGE SCALE GENOMIC DNA]</scope>
</reference>
<evidence type="ECO:0000313" key="2">
    <source>
        <dbReference type="Proteomes" id="UP000176939"/>
    </source>
</evidence>